<dbReference type="GeneTree" id="ENSGT00940000155246"/>
<dbReference type="InterPro" id="IPR014782">
    <property type="entry name" value="Peptidase_M1_dom"/>
</dbReference>
<dbReference type="STRING" id="29139.ENSVURP00010012921"/>
<sequence>MRCVFCYTTVDKAEQRKFALDVAAKTLPFYKDYFNVPYPLPKTDLVIIADFAAGAMENWGLIIYRETALLIDSKTPGLHPATGLLWLWDMNSPILLLGNGGLWLNEGFVSCIEYLNVDHCLPEYDIWIQFLDALDNSHPIEVSVLHPSKVDVIFDAIPYSKGASVIRILHDYIGDKDFKKGINITLNQVPTKECRNFLPVNHKVERIVSSGWLL</sequence>
<dbReference type="PANTHER" id="PTHR11533:SF174">
    <property type="entry name" value="PUROMYCIN-SENSITIVE AMINOPEPTIDASE-RELATED"/>
    <property type="match status" value="1"/>
</dbReference>
<dbReference type="GO" id="GO:0042277">
    <property type="term" value="F:peptide binding"/>
    <property type="evidence" value="ECO:0007669"/>
    <property type="project" value="TreeGrafter"/>
</dbReference>
<dbReference type="Gene3D" id="3.30.2010.30">
    <property type="match status" value="1"/>
</dbReference>
<dbReference type="InterPro" id="IPR050344">
    <property type="entry name" value="Peptidase_M1_aminopeptidases"/>
</dbReference>
<dbReference type="GO" id="GO:0043171">
    <property type="term" value="P:peptide catabolic process"/>
    <property type="evidence" value="ECO:0007669"/>
    <property type="project" value="TreeGrafter"/>
</dbReference>
<accession>A0A4X2KSF8</accession>
<dbReference type="GO" id="GO:0008270">
    <property type="term" value="F:zinc ion binding"/>
    <property type="evidence" value="ECO:0007669"/>
    <property type="project" value="InterPro"/>
</dbReference>
<name>A0A4X2KSF8_VOMUR</name>
<dbReference type="Gene3D" id="1.10.390.10">
    <property type="entry name" value="Neutral Protease Domain 2"/>
    <property type="match status" value="1"/>
</dbReference>
<evidence type="ECO:0000313" key="3">
    <source>
        <dbReference type="Proteomes" id="UP000314987"/>
    </source>
</evidence>
<dbReference type="Ensembl" id="ENSVURT00010014704.1">
    <property type="protein sequence ID" value="ENSVURP00010012921.1"/>
    <property type="gene ID" value="ENSVURG00010009954.1"/>
</dbReference>
<dbReference type="SUPFAM" id="SSF55486">
    <property type="entry name" value="Metalloproteases ('zincins'), catalytic domain"/>
    <property type="match status" value="1"/>
</dbReference>
<dbReference type="Proteomes" id="UP000314987">
    <property type="component" value="Unassembled WGS sequence"/>
</dbReference>
<protein>
    <recommendedName>
        <fullName evidence="1">Peptidase M1 membrane alanine aminopeptidase domain-containing protein</fullName>
    </recommendedName>
</protein>
<reference evidence="2" key="2">
    <citation type="submission" date="2025-08" db="UniProtKB">
        <authorList>
            <consortium name="Ensembl"/>
        </authorList>
    </citation>
    <scope>IDENTIFICATION</scope>
</reference>
<evidence type="ECO:0000259" key="1">
    <source>
        <dbReference type="Pfam" id="PF01433"/>
    </source>
</evidence>
<dbReference type="GO" id="GO:0006508">
    <property type="term" value="P:proteolysis"/>
    <property type="evidence" value="ECO:0007669"/>
    <property type="project" value="TreeGrafter"/>
</dbReference>
<reference evidence="3" key="1">
    <citation type="submission" date="2018-12" db="EMBL/GenBank/DDBJ databases">
        <authorList>
            <person name="Yazar S."/>
        </authorList>
    </citation>
    <scope>NUCLEOTIDE SEQUENCE [LARGE SCALE GENOMIC DNA]</scope>
</reference>
<proteinExistence type="predicted"/>
<organism evidence="2 3">
    <name type="scientific">Vombatus ursinus</name>
    <name type="common">Common wombat</name>
    <dbReference type="NCBI Taxonomy" id="29139"/>
    <lineage>
        <taxon>Eukaryota</taxon>
        <taxon>Metazoa</taxon>
        <taxon>Chordata</taxon>
        <taxon>Craniata</taxon>
        <taxon>Vertebrata</taxon>
        <taxon>Euteleostomi</taxon>
        <taxon>Mammalia</taxon>
        <taxon>Metatheria</taxon>
        <taxon>Diprotodontia</taxon>
        <taxon>Vombatidae</taxon>
        <taxon>Vombatus</taxon>
    </lineage>
</organism>
<keyword evidence="3" id="KW-1185">Reference proteome</keyword>
<dbReference type="GO" id="GO:0005737">
    <property type="term" value="C:cytoplasm"/>
    <property type="evidence" value="ECO:0007669"/>
    <property type="project" value="TreeGrafter"/>
</dbReference>
<evidence type="ECO:0000313" key="2">
    <source>
        <dbReference type="Ensembl" id="ENSVURP00010012921.1"/>
    </source>
</evidence>
<dbReference type="InterPro" id="IPR027268">
    <property type="entry name" value="Peptidase_M4/M1_CTD_sf"/>
</dbReference>
<dbReference type="GO" id="GO:0016020">
    <property type="term" value="C:membrane"/>
    <property type="evidence" value="ECO:0007669"/>
    <property type="project" value="TreeGrafter"/>
</dbReference>
<dbReference type="Pfam" id="PF01433">
    <property type="entry name" value="Peptidase_M1"/>
    <property type="match status" value="2"/>
</dbReference>
<feature type="domain" description="Peptidase M1 membrane alanine aminopeptidase" evidence="1">
    <location>
        <begin position="18"/>
        <end position="75"/>
    </location>
</feature>
<dbReference type="GO" id="GO:0070006">
    <property type="term" value="F:metalloaminopeptidase activity"/>
    <property type="evidence" value="ECO:0007669"/>
    <property type="project" value="TreeGrafter"/>
</dbReference>
<dbReference type="PANTHER" id="PTHR11533">
    <property type="entry name" value="PROTEASE M1 ZINC METALLOPROTEASE"/>
    <property type="match status" value="1"/>
</dbReference>
<dbReference type="GO" id="GO:0005615">
    <property type="term" value="C:extracellular space"/>
    <property type="evidence" value="ECO:0007669"/>
    <property type="project" value="TreeGrafter"/>
</dbReference>
<dbReference type="OMA" id="HEYISTH"/>
<feature type="domain" description="Peptidase M1 membrane alanine aminopeptidase" evidence="1">
    <location>
        <begin position="102"/>
        <end position="189"/>
    </location>
</feature>
<dbReference type="AlphaFoldDB" id="A0A4X2KSF8"/>
<reference evidence="2" key="3">
    <citation type="submission" date="2025-09" db="UniProtKB">
        <authorList>
            <consortium name="Ensembl"/>
        </authorList>
    </citation>
    <scope>IDENTIFICATION</scope>
</reference>